<sequence>MAELLGECTVALARATERLLAPRPTLHFRRLNFSSSSSAAAATLNQDSSFLVYF</sequence>
<dbReference type="OrthoDB" id="972391at2759"/>
<organism evidence="1 2">
    <name type="scientific">Corchorus capsularis</name>
    <name type="common">Jute</name>
    <dbReference type="NCBI Taxonomy" id="210143"/>
    <lineage>
        <taxon>Eukaryota</taxon>
        <taxon>Viridiplantae</taxon>
        <taxon>Streptophyta</taxon>
        <taxon>Embryophyta</taxon>
        <taxon>Tracheophyta</taxon>
        <taxon>Spermatophyta</taxon>
        <taxon>Magnoliopsida</taxon>
        <taxon>eudicotyledons</taxon>
        <taxon>Gunneridae</taxon>
        <taxon>Pentapetalae</taxon>
        <taxon>rosids</taxon>
        <taxon>malvids</taxon>
        <taxon>Malvales</taxon>
        <taxon>Malvaceae</taxon>
        <taxon>Grewioideae</taxon>
        <taxon>Apeibeae</taxon>
        <taxon>Corchorus</taxon>
    </lineage>
</organism>
<dbReference type="Proteomes" id="UP000188268">
    <property type="component" value="Unassembled WGS sequence"/>
</dbReference>
<evidence type="ECO:0000313" key="2">
    <source>
        <dbReference type="Proteomes" id="UP000188268"/>
    </source>
</evidence>
<comment type="caution">
    <text evidence="1">The sequence shown here is derived from an EMBL/GenBank/DDBJ whole genome shotgun (WGS) entry which is preliminary data.</text>
</comment>
<protein>
    <submittedName>
        <fullName evidence="1">Uncharacterized protein</fullName>
    </submittedName>
</protein>
<evidence type="ECO:0000313" key="1">
    <source>
        <dbReference type="EMBL" id="OMO95124.1"/>
    </source>
</evidence>
<accession>A0A1R3JJZ5</accession>
<dbReference type="AlphaFoldDB" id="A0A1R3JJZ5"/>
<gene>
    <name evidence="1" type="ORF">CCACVL1_05565</name>
</gene>
<dbReference type="EMBL" id="AWWV01007713">
    <property type="protein sequence ID" value="OMO95124.1"/>
    <property type="molecule type" value="Genomic_DNA"/>
</dbReference>
<keyword evidence="2" id="KW-1185">Reference proteome</keyword>
<dbReference type="Gramene" id="OMO95124">
    <property type="protein sequence ID" value="OMO95124"/>
    <property type="gene ID" value="CCACVL1_05565"/>
</dbReference>
<proteinExistence type="predicted"/>
<name>A0A1R3JJZ5_COCAP</name>
<reference evidence="1 2" key="1">
    <citation type="submission" date="2013-09" db="EMBL/GenBank/DDBJ databases">
        <title>Corchorus capsularis genome sequencing.</title>
        <authorList>
            <person name="Alam M."/>
            <person name="Haque M.S."/>
            <person name="Islam M.S."/>
            <person name="Emdad E.M."/>
            <person name="Islam M.M."/>
            <person name="Ahmed B."/>
            <person name="Halim A."/>
            <person name="Hossen Q.M.M."/>
            <person name="Hossain M.Z."/>
            <person name="Ahmed R."/>
            <person name="Khan M.M."/>
            <person name="Islam R."/>
            <person name="Rashid M.M."/>
            <person name="Khan S.A."/>
            <person name="Rahman M.S."/>
            <person name="Alam M."/>
        </authorList>
    </citation>
    <scope>NUCLEOTIDE SEQUENCE [LARGE SCALE GENOMIC DNA]</scope>
    <source>
        <strain evidence="2">cv. CVL-1</strain>
        <tissue evidence="1">Whole seedling</tissue>
    </source>
</reference>